<protein>
    <submittedName>
        <fullName evidence="2">Uncharacterized protein</fullName>
    </submittedName>
</protein>
<evidence type="ECO:0000313" key="1">
    <source>
        <dbReference type="Proteomes" id="UP000887565"/>
    </source>
</evidence>
<organism evidence="1 2">
    <name type="scientific">Romanomermis culicivorax</name>
    <name type="common">Nematode worm</name>
    <dbReference type="NCBI Taxonomy" id="13658"/>
    <lineage>
        <taxon>Eukaryota</taxon>
        <taxon>Metazoa</taxon>
        <taxon>Ecdysozoa</taxon>
        <taxon>Nematoda</taxon>
        <taxon>Enoplea</taxon>
        <taxon>Dorylaimia</taxon>
        <taxon>Mermithida</taxon>
        <taxon>Mermithoidea</taxon>
        <taxon>Mermithidae</taxon>
        <taxon>Romanomermis</taxon>
    </lineage>
</organism>
<keyword evidence="1" id="KW-1185">Reference proteome</keyword>
<dbReference type="WBParaSite" id="nRc.2.0.1.t25127-RA">
    <property type="protein sequence ID" value="nRc.2.0.1.t25127-RA"/>
    <property type="gene ID" value="nRc.2.0.1.g25127"/>
</dbReference>
<proteinExistence type="predicted"/>
<sequence>MDVASLQEKSSLIVDFLHAYDVGIQCPDVPGYFGQTVLYVVTFLENVEGDDSKLDDSFLSRSNDKNEN</sequence>
<evidence type="ECO:0000313" key="2">
    <source>
        <dbReference type="WBParaSite" id="nRc.2.0.1.t25127-RA"/>
    </source>
</evidence>
<dbReference type="Proteomes" id="UP000887565">
    <property type="component" value="Unplaced"/>
</dbReference>
<reference evidence="2" key="1">
    <citation type="submission" date="2022-11" db="UniProtKB">
        <authorList>
            <consortium name="WormBaseParasite"/>
        </authorList>
    </citation>
    <scope>IDENTIFICATION</scope>
</reference>
<name>A0A915JGI5_ROMCU</name>
<accession>A0A915JGI5</accession>
<dbReference type="AlphaFoldDB" id="A0A915JGI5"/>